<evidence type="ECO:0000313" key="7">
    <source>
        <dbReference type="EMBL" id="PWG60807.1"/>
    </source>
</evidence>
<dbReference type="GO" id="GO:0003700">
    <property type="term" value="F:DNA-binding transcription factor activity"/>
    <property type="evidence" value="ECO:0007669"/>
    <property type="project" value="InterPro"/>
</dbReference>
<dbReference type="PANTHER" id="PTHR34294:SF1">
    <property type="entry name" value="TRANSCRIPTIONAL REGULATOR LSRR"/>
    <property type="match status" value="1"/>
</dbReference>
<dbReference type="PANTHER" id="PTHR34294">
    <property type="entry name" value="TRANSCRIPTIONAL REGULATOR-RELATED"/>
    <property type="match status" value="1"/>
</dbReference>
<dbReference type="Gene3D" id="3.40.50.1360">
    <property type="match status" value="1"/>
</dbReference>
<dbReference type="GO" id="GO:0030246">
    <property type="term" value="F:carbohydrate binding"/>
    <property type="evidence" value="ECO:0007669"/>
    <property type="project" value="InterPro"/>
</dbReference>
<feature type="domain" description="RNA polymerase sigma-70 region 4" evidence="6">
    <location>
        <begin position="29"/>
        <end position="64"/>
    </location>
</feature>
<keyword evidence="3" id="KW-0238">DNA-binding</keyword>
<dbReference type="Pfam" id="PF04545">
    <property type="entry name" value="Sigma70_r4"/>
    <property type="match status" value="1"/>
</dbReference>
<dbReference type="RefSeq" id="WP_109136403.1">
    <property type="nucleotide sequence ID" value="NZ_QFFN01000001.1"/>
</dbReference>
<dbReference type="EMBL" id="QFFN01000001">
    <property type="protein sequence ID" value="PWG60807.1"/>
    <property type="molecule type" value="Genomic_DNA"/>
</dbReference>
<gene>
    <name evidence="7" type="ORF">DF200_00845</name>
</gene>
<dbReference type="SUPFAM" id="SSF46689">
    <property type="entry name" value="Homeodomain-like"/>
    <property type="match status" value="1"/>
</dbReference>
<dbReference type="Pfam" id="PF04198">
    <property type="entry name" value="Sugar-bind"/>
    <property type="match status" value="1"/>
</dbReference>
<evidence type="ECO:0000256" key="3">
    <source>
        <dbReference type="ARBA" id="ARBA00023125"/>
    </source>
</evidence>
<evidence type="ECO:0000256" key="4">
    <source>
        <dbReference type="ARBA" id="ARBA00023163"/>
    </source>
</evidence>
<dbReference type="GO" id="GO:0003677">
    <property type="term" value="F:DNA binding"/>
    <property type="evidence" value="ECO:0007669"/>
    <property type="project" value="UniProtKB-KW"/>
</dbReference>
<keyword evidence="4" id="KW-0804">Transcription</keyword>
<feature type="domain" description="Sugar-binding" evidence="5">
    <location>
        <begin position="79"/>
        <end position="331"/>
    </location>
</feature>
<proteinExistence type="inferred from homology"/>
<dbReference type="InterPro" id="IPR007630">
    <property type="entry name" value="RNA_pol_sigma70_r4"/>
</dbReference>
<name>A0A2U2MVC4_9BIFI</name>
<dbReference type="AlphaFoldDB" id="A0A2U2MVC4"/>
<evidence type="ECO:0000313" key="8">
    <source>
        <dbReference type="Proteomes" id="UP000245753"/>
    </source>
</evidence>
<protein>
    <submittedName>
        <fullName evidence="7">Transcriptional regulator</fullName>
    </submittedName>
</protein>
<dbReference type="Gene3D" id="1.10.10.60">
    <property type="entry name" value="Homeodomain-like"/>
    <property type="match status" value="1"/>
</dbReference>
<evidence type="ECO:0000256" key="2">
    <source>
        <dbReference type="ARBA" id="ARBA00023015"/>
    </source>
</evidence>
<keyword evidence="8" id="KW-1185">Reference proteome</keyword>
<evidence type="ECO:0000259" key="6">
    <source>
        <dbReference type="Pfam" id="PF04545"/>
    </source>
</evidence>
<dbReference type="OrthoDB" id="186585at2"/>
<dbReference type="InterPro" id="IPR051054">
    <property type="entry name" value="SorC_transcr_regulators"/>
</dbReference>
<evidence type="ECO:0000256" key="1">
    <source>
        <dbReference type="ARBA" id="ARBA00010466"/>
    </source>
</evidence>
<keyword evidence="2" id="KW-0805">Transcription regulation</keyword>
<organism evidence="7 8">
    <name type="scientific">Bifidobacterium catulorum</name>
    <dbReference type="NCBI Taxonomy" id="1630173"/>
    <lineage>
        <taxon>Bacteria</taxon>
        <taxon>Bacillati</taxon>
        <taxon>Actinomycetota</taxon>
        <taxon>Actinomycetes</taxon>
        <taxon>Bifidobacteriales</taxon>
        <taxon>Bifidobacteriaceae</taxon>
        <taxon>Bifidobacterium</taxon>
    </lineage>
</organism>
<dbReference type="InterPro" id="IPR007324">
    <property type="entry name" value="Sugar-bd_dom_put"/>
</dbReference>
<dbReference type="Proteomes" id="UP000245753">
    <property type="component" value="Unassembled WGS sequence"/>
</dbReference>
<evidence type="ECO:0000259" key="5">
    <source>
        <dbReference type="Pfam" id="PF04198"/>
    </source>
</evidence>
<accession>A0A2U2MVC4</accession>
<dbReference type="InterPro" id="IPR037171">
    <property type="entry name" value="NagB/RpiA_transferase-like"/>
</dbReference>
<comment type="similarity">
    <text evidence="1">Belongs to the SorC transcriptional regulatory family.</text>
</comment>
<sequence length="336" mass="37654">MNNLRQTGRIRNGEATKSRRNARYRLADVAELYWMQDMTVAAIGTKLGISRSTVSRLLAQARERNIIEFVINREEDSTQELRDRLRDLFHIHVTVSNTSDTADADIRRFLVGQDTARLLSRLARPNMTIGVAWGRTMESVSLHLTQQDAHGIQIVQLHGFGDSYLYGESYVTKVLNRFGESLNARVHLFPVPAIFDSEAAHNLMWQERSVRRILALRRTLDLTVASLGAPQGVTPSALFTPGVLQQSDIDELHNEHVVGNFASTFFRQDGSTGGISVNNRSTGMSRQELMRVPIRLFTVADPSKAKALRVALNAGFATHLVVDRATARQLLLMQHL</sequence>
<dbReference type="GO" id="GO:0006352">
    <property type="term" value="P:DNA-templated transcription initiation"/>
    <property type="evidence" value="ECO:0007669"/>
    <property type="project" value="InterPro"/>
</dbReference>
<dbReference type="SUPFAM" id="SSF100950">
    <property type="entry name" value="NagB/RpiA/CoA transferase-like"/>
    <property type="match status" value="1"/>
</dbReference>
<dbReference type="InterPro" id="IPR009057">
    <property type="entry name" value="Homeodomain-like_sf"/>
</dbReference>
<comment type="caution">
    <text evidence="7">The sequence shown here is derived from an EMBL/GenBank/DDBJ whole genome shotgun (WGS) entry which is preliminary data.</text>
</comment>
<reference evidence="7 8" key="1">
    <citation type="journal article" date="2018" name="Int. J. Syst. Evol. Microbiol.">
        <title>Bifidobacterium catulorum sp. nov., a novel taxon from the faeces of the baby common marmoset (Callithrix jacchus).</title>
        <authorList>
            <person name="Modesto M."/>
            <person name="Michelini S."/>
            <person name="Oki K."/>
            <person name="Biavati B."/>
            <person name="Watanabe K."/>
            <person name="Mattarelli P."/>
        </authorList>
    </citation>
    <scope>NUCLEOTIDE SEQUENCE [LARGE SCALE GENOMIC DNA]</scope>
    <source>
        <strain evidence="7 8">MRM 8.19</strain>
    </source>
</reference>